<protein>
    <recommendedName>
        <fullName evidence="10">Bromodomain associated domain-containing protein</fullName>
    </recommendedName>
</protein>
<feature type="domain" description="Bromodomain associated" evidence="6">
    <location>
        <begin position="152"/>
        <end position="217"/>
    </location>
</feature>
<keyword evidence="2" id="KW-0805">Transcription regulation</keyword>
<gene>
    <name evidence="8" type="ORF">BDZ90DRAFT_260850</name>
</gene>
<feature type="region of interest" description="Disordered" evidence="5">
    <location>
        <begin position="221"/>
        <end position="245"/>
    </location>
</feature>
<keyword evidence="3" id="KW-0804">Transcription</keyword>
<feature type="compositionally biased region" description="Acidic residues" evidence="5">
    <location>
        <begin position="224"/>
        <end position="243"/>
    </location>
</feature>
<feature type="domain" description="Transcription factor TFIID subunit 8 C-terminal" evidence="7">
    <location>
        <begin position="347"/>
        <end position="368"/>
    </location>
</feature>
<dbReference type="AlphaFoldDB" id="A0A316UPF9"/>
<accession>A0A316UPF9</accession>
<keyword evidence="4" id="KW-0539">Nucleus</keyword>
<evidence type="ECO:0000256" key="1">
    <source>
        <dbReference type="ARBA" id="ARBA00004123"/>
    </source>
</evidence>
<dbReference type="STRING" id="1569628.A0A316UPF9"/>
<dbReference type="GO" id="GO:0046982">
    <property type="term" value="F:protein heterodimerization activity"/>
    <property type="evidence" value="ECO:0007669"/>
    <property type="project" value="InterPro"/>
</dbReference>
<evidence type="ECO:0000313" key="8">
    <source>
        <dbReference type="EMBL" id="PWN27186.1"/>
    </source>
</evidence>
<evidence type="ECO:0000256" key="4">
    <source>
        <dbReference type="ARBA" id="ARBA00023242"/>
    </source>
</evidence>
<feature type="compositionally biased region" description="Polar residues" evidence="5">
    <location>
        <begin position="560"/>
        <end position="569"/>
    </location>
</feature>
<evidence type="ECO:0000256" key="3">
    <source>
        <dbReference type="ARBA" id="ARBA00023163"/>
    </source>
</evidence>
<organism evidence="8 9">
    <name type="scientific">Jaminaea rosea</name>
    <dbReference type="NCBI Taxonomy" id="1569628"/>
    <lineage>
        <taxon>Eukaryota</taxon>
        <taxon>Fungi</taxon>
        <taxon>Dikarya</taxon>
        <taxon>Basidiomycota</taxon>
        <taxon>Ustilaginomycotina</taxon>
        <taxon>Exobasidiomycetes</taxon>
        <taxon>Microstromatales</taxon>
        <taxon>Microstromatales incertae sedis</taxon>
        <taxon>Jaminaea</taxon>
    </lineage>
</organism>
<dbReference type="InterPro" id="IPR019473">
    <property type="entry name" value="TFIID_su8_C"/>
</dbReference>
<feature type="compositionally biased region" description="Low complexity" evidence="5">
    <location>
        <begin position="516"/>
        <end position="526"/>
    </location>
</feature>
<proteinExistence type="predicted"/>
<feature type="region of interest" description="Disordered" evidence="5">
    <location>
        <begin position="276"/>
        <end position="300"/>
    </location>
</feature>
<evidence type="ECO:0000256" key="2">
    <source>
        <dbReference type="ARBA" id="ARBA00023015"/>
    </source>
</evidence>
<feature type="compositionally biased region" description="Low complexity" evidence="5">
    <location>
        <begin position="570"/>
        <end position="589"/>
    </location>
</feature>
<keyword evidence="9" id="KW-1185">Reference proteome</keyword>
<dbReference type="CDD" id="cd00076">
    <property type="entry name" value="HFD_SF"/>
    <property type="match status" value="1"/>
</dbReference>
<feature type="compositionally biased region" description="Low complexity" evidence="5">
    <location>
        <begin position="65"/>
        <end position="78"/>
    </location>
</feature>
<dbReference type="RefSeq" id="XP_025361798.1">
    <property type="nucleotide sequence ID" value="XM_025508303.1"/>
</dbReference>
<dbReference type="InterPro" id="IPR009072">
    <property type="entry name" value="Histone-fold"/>
</dbReference>
<comment type="subcellular location">
    <subcellularLocation>
        <location evidence="1">Nucleus</location>
    </subcellularLocation>
</comment>
<dbReference type="InterPro" id="IPR006565">
    <property type="entry name" value="BTP"/>
</dbReference>
<dbReference type="Gene3D" id="1.10.20.10">
    <property type="entry name" value="Histone, subunit A"/>
    <property type="match status" value="1"/>
</dbReference>
<dbReference type="Pfam" id="PF07524">
    <property type="entry name" value="Bromo_TP"/>
    <property type="match status" value="1"/>
</dbReference>
<evidence type="ECO:0000259" key="6">
    <source>
        <dbReference type="Pfam" id="PF07524"/>
    </source>
</evidence>
<feature type="region of interest" description="Disordered" evidence="5">
    <location>
        <begin position="454"/>
        <end position="602"/>
    </location>
</feature>
<feature type="compositionally biased region" description="Polar residues" evidence="5">
    <location>
        <begin position="365"/>
        <end position="379"/>
    </location>
</feature>
<sequence>MPITLKLGHRSKGSVSASSPSASSPGPSAGAGGAAGPSRSVSFSQQASYAPAPPPLRDESQELPALQSSSLAMTSSSTGPPRNGAGLAVTSSPTLRAPPRPQKKRRTRSPTPPSTAHSTCLPLPSSSSSSRKSSPSADRLVHTSSLSSESQARDALDLVIQRYARLAGYAGIQRPVIEVLRGWLDHYLEDMVQLAARCAEHSGRIRPNARDLLEGIVRARRDDAADEEEEGADEADESFDLETGEAKKKDEVRHLASAKEYECEVSRIVEWRHKVPDYEPSPRAPTGGDEGDATAPAWARDDQAKFVQTLLRHKREEDKEDDDDLSETLFLLGEKTRRQEKQSRNEIPSHLPELPALHTWRKTDSYPSNRFLASSSTIEEQGKPEEGEEAAGGGAATTNGTLSRLESRLLSSRLVQTSLSALIGRLDEAGMAAAQRKFEGYEGKEQQALTAVRTSASGPNAMPSSPINSPGTFAASSPAPASQSQDTTMRTSSPSASATATGGTGPRLSIRLRTASTSQQQQQSSSGPPTPDNAPSPLSGGTTAALASRRSVAVPPPSLSLDTQQQPFQSGHQRSLSLSLSRPGSRRGTLIGGAATPATSSAWGMPQASGVLMSPATPATAGGLAGLTGFTGGASGSLGMTTPTSAVTPAWPFFGGGTASMAGTPRGSFAFPPAETGGVGEGGEGVNNNVVVTLPPVINFKQGWYGRKRAA</sequence>
<dbReference type="EMBL" id="KZ819669">
    <property type="protein sequence ID" value="PWN27186.1"/>
    <property type="molecule type" value="Genomic_DNA"/>
</dbReference>
<feature type="compositionally biased region" description="Low complexity" evidence="5">
    <location>
        <begin position="474"/>
        <end position="501"/>
    </location>
</feature>
<feature type="region of interest" description="Disordered" evidence="5">
    <location>
        <begin position="336"/>
        <end position="400"/>
    </location>
</feature>
<dbReference type="Pfam" id="PF10406">
    <property type="entry name" value="TAF8_C"/>
    <property type="match status" value="1"/>
</dbReference>
<feature type="compositionally biased region" description="Low complexity" evidence="5">
    <location>
        <begin position="13"/>
        <end position="28"/>
    </location>
</feature>
<dbReference type="GeneID" id="37030126"/>
<feature type="region of interest" description="Disordered" evidence="5">
    <location>
        <begin position="1"/>
        <end position="148"/>
    </location>
</feature>
<evidence type="ECO:0000313" key="9">
    <source>
        <dbReference type="Proteomes" id="UP000245884"/>
    </source>
</evidence>
<evidence type="ECO:0000256" key="5">
    <source>
        <dbReference type="SAM" id="MobiDB-lite"/>
    </source>
</evidence>
<feature type="compositionally biased region" description="Low complexity" evidence="5">
    <location>
        <begin position="122"/>
        <end position="136"/>
    </location>
</feature>
<name>A0A316UPF9_9BASI</name>
<dbReference type="GO" id="GO:0005634">
    <property type="term" value="C:nucleus"/>
    <property type="evidence" value="ECO:0007669"/>
    <property type="project" value="UniProtKB-SubCell"/>
</dbReference>
<feature type="compositionally biased region" description="Polar residues" evidence="5">
    <location>
        <begin position="454"/>
        <end position="471"/>
    </location>
</feature>
<evidence type="ECO:0000259" key="7">
    <source>
        <dbReference type="Pfam" id="PF10406"/>
    </source>
</evidence>
<evidence type="ECO:0008006" key="10">
    <source>
        <dbReference type="Google" id="ProtNLM"/>
    </source>
</evidence>
<dbReference type="Proteomes" id="UP000245884">
    <property type="component" value="Unassembled WGS sequence"/>
</dbReference>
<reference evidence="8 9" key="1">
    <citation type="journal article" date="2018" name="Mol. Biol. Evol.">
        <title>Broad Genomic Sampling Reveals a Smut Pathogenic Ancestry of the Fungal Clade Ustilaginomycotina.</title>
        <authorList>
            <person name="Kijpornyongpan T."/>
            <person name="Mondo S.J."/>
            <person name="Barry K."/>
            <person name="Sandor L."/>
            <person name="Lee J."/>
            <person name="Lipzen A."/>
            <person name="Pangilinan J."/>
            <person name="LaButti K."/>
            <person name="Hainaut M."/>
            <person name="Henrissat B."/>
            <person name="Grigoriev I.V."/>
            <person name="Spatafora J.W."/>
            <person name="Aime M.C."/>
        </authorList>
    </citation>
    <scope>NUCLEOTIDE SEQUENCE [LARGE SCALE GENOMIC DNA]</scope>
    <source>
        <strain evidence="8 9">MCA 5214</strain>
    </source>
</reference>
<dbReference type="SUPFAM" id="SSF47113">
    <property type="entry name" value="Histone-fold"/>
    <property type="match status" value="1"/>
</dbReference>